<comment type="caution">
    <text evidence="2">The sequence shown here is derived from an EMBL/GenBank/DDBJ whole genome shotgun (WGS) entry which is preliminary data.</text>
</comment>
<dbReference type="AlphaFoldDB" id="A0A2S8FXN1"/>
<proteinExistence type="predicted"/>
<keyword evidence="1" id="KW-0472">Membrane</keyword>
<name>A0A2S8FXN1_9BACT</name>
<evidence type="ECO:0000313" key="2">
    <source>
        <dbReference type="EMBL" id="PQO36929.1"/>
    </source>
</evidence>
<dbReference type="OrthoDB" id="279211at2"/>
<keyword evidence="1" id="KW-0812">Transmembrane</keyword>
<organism evidence="2 3">
    <name type="scientific">Blastopirellula marina</name>
    <dbReference type="NCBI Taxonomy" id="124"/>
    <lineage>
        <taxon>Bacteria</taxon>
        <taxon>Pseudomonadati</taxon>
        <taxon>Planctomycetota</taxon>
        <taxon>Planctomycetia</taxon>
        <taxon>Pirellulales</taxon>
        <taxon>Pirellulaceae</taxon>
        <taxon>Blastopirellula</taxon>
    </lineage>
</organism>
<dbReference type="InterPro" id="IPR032675">
    <property type="entry name" value="LRR_dom_sf"/>
</dbReference>
<sequence length="305" mass="35528">MSSPEPTTEAQTNEKPHRRWLPVRWSMRVMIGFVTLLCGVLAWLGHIWHLGQVHDEVGTAIEMTYAEKIRNIGSTGVQWKLSEKLKLSFGTPGSIMTMQTTVRHVPPWMRVTSFDYFWQRIDTIHLHTDMQPKQMEVAVAQIPRLDHLCTLNIGGQDFPEEKLAAMVGSIRLDQLIATHASLGTGPMPWLRHTRLKELNLSYTQFSDAAVDDLPMTLERLELEETQITDDGVAKLTKLKRLKVLILRDTHVSKEAYLKLKEELPDCWIDWDPFETPEQIQQRRENQRRERRLEYERQQRISVKQN</sequence>
<protein>
    <recommendedName>
        <fullName evidence="4">Leucine-rich repeat domain-containing protein</fullName>
    </recommendedName>
</protein>
<evidence type="ECO:0000313" key="3">
    <source>
        <dbReference type="Proteomes" id="UP000240009"/>
    </source>
</evidence>
<dbReference type="Proteomes" id="UP000240009">
    <property type="component" value="Unassembled WGS sequence"/>
</dbReference>
<keyword evidence="1" id="KW-1133">Transmembrane helix</keyword>
<dbReference type="EMBL" id="PUIA01000017">
    <property type="protein sequence ID" value="PQO36929.1"/>
    <property type="molecule type" value="Genomic_DNA"/>
</dbReference>
<dbReference type="SUPFAM" id="SSF52047">
    <property type="entry name" value="RNI-like"/>
    <property type="match status" value="1"/>
</dbReference>
<feature type="transmembrane region" description="Helical" evidence="1">
    <location>
        <begin position="25"/>
        <end position="48"/>
    </location>
</feature>
<reference evidence="2 3" key="1">
    <citation type="submission" date="2018-02" db="EMBL/GenBank/DDBJ databases">
        <title>Comparative genomes isolates from brazilian mangrove.</title>
        <authorList>
            <person name="Araujo J.E."/>
            <person name="Taketani R.G."/>
            <person name="Silva M.C.P."/>
            <person name="Loureco M.V."/>
            <person name="Andreote F.D."/>
        </authorList>
    </citation>
    <scope>NUCLEOTIDE SEQUENCE [LARGE SCALE GENOMIC DNA]</scope>
    <source>
        <strain evidence="2 3">HEX-2 MGV</strain>
    </source>
</reference>
<evidence type="ECO:0000256" key="1">
    <source>
        <dbReference type="SAM" id="Phobius"/>
    </source>
</evidence>
<dbReference type="RefSeq" id="WP_105351392.1">
    <property type="nucleotide sequence ID" value="NZ_PUIA01000017.1"/>
</dbReference>
<dbReference type="Gene3D" id="3.80.10.10">
    <property type="entry name" value="Ribonuclease Inhibitor"/>
    <property type="match status" value="1"/>
</dbReference>
<accession>A0A2S8FXN1</accession>
<evidence type="ECO:0008006" key="4">
    <source>
        <dbReference type="Google" id="ProtNLM"/>
    </source>
</evidence>
<gene>
    <name evidence="2" type="ORF">C5Y96_07135</name>
</gene>